<organism evidence="1 2">
    <name type="scientific">Portunus trituberculatus</name>
    <name type="common">Swimming crab</name>
    <name type="synonym">Neptunus trituberculatus</name>
    <dbReference type="NCBI Taxonomy" id="210409"/>
    <lineage>
        <taxon>Eukaryota</taxon>
        <taxon>Metazoa</taxon>
        <taxon>Ecdysozoa</taxon>
        <taxon>Arthropoda</taxon>
        <taxon>Crustacea</taxon>
        <taxon>Multicrustacea</taxon>
        <taxon>Malacostraca</taxon>
        <taxon>Eumalacostraca</taxon>
        <taxon>Eucarida</taxon>
        <taxon>Decapoda</taxon>
        <taxon>Pleocyemata</taxon>
        <taxon>Brachyura</taxon>
        <taxon>Eubrachyura</taxon>
        <taxon>Portunoidea</taxon>
        <taxon>Portunidae</taxon>
        <taxon>Portuninae</taxon>
        <taxon>Portunus</taxon>
    </lineage>
</organism>
<accession>A0A5B7I5X7</accession>
<dbReference type="AlphaFoldDB" id="A0A5B7I5X7"/>
<dbReference type="EMBL" id="VSRR010046062">
    <property type="protein sequence ID" value="MPC77525.1"/>
    <property type="molecule type" value="Genomic_DNA"/>
</dbReference>
<proteinExistence type="predicted"/>
<evidence type="ECO:0000313" key="1">
    <source>
        <dbReference type="EMBL" id="MPC77525.1"/>
    </source>
</evidence>
<keyword evidence="2" id="KW-1185">Reference proteome</keyword>
<name>A0A5B7I5X7_PORTR</name>
<sequence>MKVSEVEAEFHRMISEVREEYRGRIFDLQTKFCRVNSATEGVAVPAVSLPSNETRG</sequence>
<evidence type="ECO:0000313" key="2">
    <source>
        <dbReference type="Proteomes" id="UP000324222"/>
    </source>
</evidence>
<gene>
    <name evidence="1" type="ORF">E2C01_071982</name>
</gene>
<dbReference type="Proteomes" id="UP000324222">
    <property type="component" value="Unassembled WGS sequence"/>
</dbReference>
<protein>
    <submittedName>
        <fullName evidence="1">Uncharacterized protein</fullName>
    </submittedName>
</protein>
<reference evidence="1 2" key="1">
    <citation type="submission" date="2019-05" db="EMBL/GenBank/DDBJ databases">
        <title>Another draft genome of Portunus trituberculatus and its Hox gene families provides insights of decapod evolution.</title>
        <authorList>
            <person name="Jeong J.-H."/>
            <person name="Song I."/>
            <person name="Kim S."/>
            <person name="Choi T."/>
            <person name="Kim D."/>
            <person name="Ryu S."/>
            <person name="Kim W."/>
        </authorList>
    </citation>
    <scope>NUCLEOTIDE SEQUENCE [LARGE SCALE GENOMIC DNA]</scope>
    <source>
        <tissue evidence="1">Muscle</tissue>
    </source>
</reference>
<comment type="caution">
    <text evidence="1">The sequence shown here is derived from an EMBL/GenBank/DDBJ whole genome shotgun (WGS) entry which is preliminary data.</text>
</comment>